<dbReference type="Proteomes" id="UP000255505">
    <property type="component" value="Unassembled WGS sequence"/>
</dbReference>
<proteinExistence type="predicted"/>
<evidence type="ECO:0000313" key="4">
    <source>
        <dbReference type="Proteomes" id="UP000255505"/>
    </source>
</evidence>
<evidence type="ECO:0000313" key="2">
    <source>
        <dbReference type="EMBL" id="SPK70101.1"/>
    </source>
</evidence>
<dbReference type="Proteomes" id="UP000255505">
    <property type="component" value="Plasmid II"/>
</dbReference>
<dbReference type="AlphaFoldDB" id="A0A375IK29"/>
<sequence>MTDSPNSPRLQPEQVPGVLFEARMPWGTVEVLGIPFEYVGRQWAIHMAVNDNALWPRWVVSDGQTGAKLPGIVERNSAARKAAVAVLDATDKDKLKKAISKLACQRATQSPGRQRSKGSQTGAATVTA</sequence>
<geneLocation type="plasmid" evidence="3">
    <name>II</name>
</geneLocation>
<evidence type="ECO:0000256" key="1">
    <source>
        <dbReference type="SAM" id="MobiDB-lite"/>
    </source>
</evidence>
<evidence type="ECO:0000313" key="3">
    <source>
        <dbReference type="EMBL" id="SPK74907.1"/>
    </source>
</evidence>
<keyword evidence="3" id="KW-0614">Plasmid</keyword>
<feature type="compositionally biased region" description="Polar residues" evidence="1">
    <location>
        <begin position="106"/>
        <end position="128"/>
    </location>
</feature>
<protein>
    <submittedName>
        <fullName evidence="3">Uncharacterized protein</fullName>
    </submittedName>
</protein>
<accession>A0A375IK29</accession>
<reference evidence="3 4" key="1">
    <citation type="submission" date="2018-01" db="EMBL/GenBank/DDBJ databases">
        <authorList>
            <person name="Gaut B.S."/>
            <person name="Morton B.R."/>
            <person name="Clegg M.T."/>
            <person name="Duvall M.R."/>
        </authorList>
    </citation>
    <scope>NUCLEOTIDE SEQUENCE [LARGE SCALE GENOMIC DNA]</scope>
    <source>
        <strain evidence="3">Cupriavidus taiwanensis LMG 19425</strain>
        <plasmid evidence="4">Plasmid ii</plasmid>
    </source>
</reference>
<organism evidence="3 4">
    <name type="scientific">Cupriavidus taiwanensis</name>
    <dbReference type="NCBI Taxonomy" id="164546"/>
    <lineage>
        <taxon>Bacteria</taxon>
        <taxon>Pseudomonadati</taxon>
        <taxon>Pseudomonadota</taxon>
        <taxon>Betaproteobacteria</taxon>
        <taxon>Burkholderiales</taxon>
        <taxon>Burkholderiaceae</taxon>
        <taxon>Cupriavidus</taxon>
    </lineage>
</organism>
<feature type="region of interest" description="Disordered" evidence="1">
    <location>
        <begin position="104"/>
        <end position="128"/>
    </location>
</feature>
<dbReference type="EMBL" id="OOEF01000029">
    <property type="protein sequence ID" value="SPK70101.1"/>
    <property type="molecule type" value="Genomic_DNA"/>
</dbReference>
<dbReference type="RefSeq" id="WP_115664419.1">
    <property type="nucleotide sequence ID" value="NZ_LT991977.1"/>
</dbReference>
<name>A0A375IK29_9BURK</name>
<gene>
    <name evidence="3" type="ORF">CT19425_MP40102</name>
    <name evidence="2" type="ORF">CT19425_U350071</name>
</gene>
<dbReference type="EMBL" id="LT991977">
    <property type="protein sequence ID" value="SPK74907.1"/>
    <property type="molecule type" value="Genomic_DNA"/>
</dbReference>